<evidence type="ECO:0000259" key="10">
    <source>
        <dbReference type="Pfam" id="PF02823"/>
    </source>
</evidence>
<dbReference type="GO" id="GO:0046933">
    <property type="term" value="F:proton-transporting ATP synthase activity, rotational mechanism"/>
    <property type="evidence" value="ECO:0007669"/>
    <property type="project" value="InterPro"/>
</dbReference>
<keyword evidence="11" id="KW-0378">Hydrolase</keyword>
<dbReference type="PANTHER" id="PTHR13822">
    <property type="entry name" value="ATP SYNTHASE DELTA/EPSILON CHAIN"/>
    <property type="match status" value="1"/>
</dbReference>
<dbReference type="Proteomes" id="UP000283522">
    <property type="component" value="Unassembled WGS sequence"/>
</dbReference>
<evidence type="ECO:0000256" key="9">
    <source>
        <dbReference type="RuleBase" id="RU003656"/>
    </source>
</evidence>
<keyword evidence="8 9" id="KW-0066">ATP synthesis</keyword>
<gene>
    <name evidence="11" type="primary">atpC</name>
    <name evidence="11" type="ORF">D0X99_02765</name>
</gene>
<dbReference type="SUPFAM" id="SSF51344">
    <property type="entry name" value="Epsilon subunit of F1F0-ATP synthase N-terminal domain"/>
    <property type="match status" value="1"/>
</dbReference>
<name>A0A418PX37_9BACT</name>
<protein>
    <submittedName>
        <fullName evidence="11">ATP synthase F1 subunit epsilon</fullName>
        <ecNumber evidence="11">3.6.3.14</ecNumber>
    </submittedName>
</protein>
<dbReference type="CDD" id="cd12152">
    <property type="entry name" value="F1-ATPase_delta"/>
    <property type="match status" value="1"/>
</dbReference>
<comment type="subunit">
    <text evidence="9">F-type ATPases have 2 components, CF(1) - the catalytic core - and CF(0) - the membrane proton channel. CF(1) has five subunits: alpha(3), beta(3), gamma(1), delta(1), epsilon(1). CF(0) has three main subunits: a, b and c.</text>
</comment>
<evidence type="ECO:0000256" key="1">
    <source>
        <dbReference type="ARBA" id="ARBA00003543"/>
    </source>
</evidence>
<evidence type="ECO:0000256" key="3">
    <source>
        <dbReference type="ARBA" id="ARBA00005712"/>
    </source>
</evidence>
<dbReference type="EC" id="3.6.3.14" evidence="11"/>
<dbReference type="RefSeq" id="WP_119476099.1">
    <property type="nucleotide sequence ID" value="NZ_QXML01000001.1"/>
</dbReference>
<dbReference type="NCBIfam" id="TIGR01216">
    <property type="entry name" value="ATP_synt_epsi"/>
    <property type="match status" value="1"/>
</dbReference>
<evidence type="ECO:0000256" key="6">
    <source>
        <dbReference type="ARBA" id="ARBA00023136"/>
    </source>
</evidence>
<dbReference type="OrthoDB" id="5294255at2"/>
<proteinExistence type="inferred from homology"/>
<dbReference type="GO" id="GO:0016787">
    <property type="term" value="F:hydrolase activity"/>
    <property type="evidence" value="ECO:0007669"/>
    <property type="project" value="UniProtKB-KW"/>
</dbReference>
<dbReference type="AlphaFoldDB" id="A0A418PX37"/>
<evidence type="ECO:0000313" key="11">
    <source>
        <dbReference type="EMBL" id="RIW18622.1"/>
    </source>
</evidence>
<accession>A0A418PX37</accession>
<dbReference type="Gene3D" id="2.60.15.10">
    <property type="entry name" value="F0F1 ATP synthase delta/epsilon subunit, N-terminal"/>
    <property type="match status" value="1"/>
</dbReference>
<keyword evidence="4 9" id="KW-0813">Transport</keyword>
<sequence>MQLEIVTPEKKIFQGEVSEASFPGATGSFQVLNNHAPIVSALAKGTVSFTAKDGGKQSMVVEGGVVEVKDNVIVVLAEKVIS</sequence>
<keyword evidence="5 9" id="KW-0406">Ion transport</keyword>
<keyword evidence="12" id="KW-1185">Reference proteome</keyword>
<comment type="subcellular location">
    <subcellularLocation>
        <location evidence="2">Endomembrane system</location>
        <topology evidence="2">Peripheral membrane protein</topology>
    </subcellularLocation>
</comment>
<dbReference type="InterPro" id="IPR020546">
    <property type="entry name" value="ATP_synth_F1_dsu/esu_N"/>
</dbReference>
<dbReference type="GO" id="GO:0045259">
    <property type="term" value="C:proton-transporting ATP synthase complex"/>
    <property type="evidence" value="ECO:0007669"/>
    <property type="project" value="UniProtKB-KW"/>
</dbReference>
<dbReference type="GO" id="GO:0012505">
    <property type="term" value="C:endomembrane system"/>
    <property type="evidence" value="ECO:0007669"/>
    <property type="project" value="UniProtKB-SubCell"/>
</dbReference>
<keyword evidence="6" id="KW-0472">Membrane</keyword>
<dbReference type="Pfam" id="PF02823">
    <property type="entry name" value="ATP-synt_DE_N"/>
    <property type="match status" value="1"/>
</dbReference>
<dbReference type="EMBL" id="QXML01000001">
    <property type="protein sequence ID" value="RIW18622.1"/>
    <property type="molecule type" value="Genomic_DNA"/>
</dbReference>
<comment type="caution">
    <text evidence="11">The sequence shown here is derived from an EMBL/GenBank/DDBJ whole genome shotgun (WGS) entry which is preliminary data.</text>
</comment>
<evidence type="ECO:0000256" key="8">
    <source>
        <dbReference type="ARBA" id="ARBA00023310"/>
    </source>
</evidence>
<dbReference type="InterPro" id="IPR036771">
    <property type="entry name" value="ATPsynth_dsu/esu_N"/>
</dbReference>
<reference evidence="11 12" key="1">
    <citation type="submission" date="2018-09" db="EMBL/GenBank/DDBJ databases">
        <authorList>
            <person name="Wang X."/>
            <person name="Du Z."/>
        </authorList>
    </citation>
    <scope>NUCLEOTIDE SEQUENCE [LARGE SCALE GENOMIC DNA]</scope>
    <source>
        <strain evidence="11 12">N3</strain>
    </source>
</reference>
<feature type="domain" description="ATP synthase F1 complex delta/epsilon subunit N-terminal" evidence="10">
    <location>
        <begin position="1"/>
        <end position="79"/>
    </location>
</feature>
<evidence type="ECO:0000256" key="7">
    <source>
        <dbReference type="ARBA" id="ARBA00023196"/>
    </source>
</evidence>
<dbReference type="InterPro" id="IPR001469">
    <property type="entry name" value="ATP_synth_F1_dsu/esu"/>
</dbReference>
<evidence type="ECO:0000256" key="4">
    <source>
        <dbReference type="ARBA" id="ARBA00022448"/>
    </source>
</evidence>
<dbReference type="PANTHER" id="PTHR13822:SF10">
    <property type="entry name" value="ATP SYNTHASE EPSILON CHAIN, CHLOROPLASTIC"/>
    <property type="match status" value="1"/>
</dbReference>
<comment type="function">
    <text evidence="1">Produces ATP from ADP in the presence of a proton gradient across the membrane.</text>
</comment>
<comment type="similarity">
    <text evidence="3 9">Belongs to the ATPase epsilon chain family.</text>
</comment>
<evidence type="ECO:0000256" key="2">
    <source>
        <dbReference type="ARBA" id="ARBA00004184"/>
    </source>
</evidence>
<evidence type="ECO:0000313" key="12">
    <source>
        <dbReference type="Proteomes" id="UP000283522"/>
    </source>
</evidence>
<keyword evidence="7 9" id="KW-0139">CF(1)</keyword>
<organism evidence="11 12">
    <name type="scientific">Algoriphagus lacus</name>
    <dbReference type="NCBI Taxonomy" id="2056311"/>
    <lineage>
        <taxon>Bacteria</taxon>
        <taxon>Pseudomonadati</taxon>
        <taxon>Bacteroidota</taxon>
        <taxon>Cytophagia</taxon>
        <taxon>Cytophagales</taxon>
        <taxon>Cyclobacteriaceae</taxon>
        <taxon>Algoriphagus</taxon>
    </lineage>
</organism>
<evidence type="ECO:0000256" key="5">
    <source>
        <dbReference type="ARBA" id="ARBA00023065"/>
    </source>
</evidence>